<dbReference type="InterPro" id="IPR005467">
    <property type="entry name" value="His_kinase_dom"/>
</dbReference>
<comment type="subcellular location">
    <subcellularLocation>
        <location evidence="2">Cell membrane</location>
        <topology evidence="2">Multi-pass membrane protein</topology>
    </subcellularLocation>
</comment>
<evidence type="ECO:0000256" key="6">
    <source>
        <dbReference type="ARBA" id="ARBA00022692"/>
    </source>
</evidence>
<proteinExistence type="predicted"/>
<dbReference type="InterPro" id="IPR036097">
    <property type="entry name" value="HisK_dim/P_sf"/>
</dbReference>
<dbReference type="PRINTS" id="PR00344">
    <property type="entry name" value="BCTRLSENSOR"/>
</dbReference>
<keyword evidence="5 15" id="KW-0808">Transferase</keyword>
<evidence type="ECO:0000256" key="8">
    <source>
        <dbReference type="ARBA" id="ARBA00022777"/>
    </source>
</evidence>
<evidence type="ECO:0000256" key="9">
    <source>
        <dbReference type="ARBA" id="ARBA00022840"/>
    </source>
</evidence>
<evidence type="ECO:0000256" key="1">
    <source>
        <dbReference type="ARBA" id="ARBA00000085"/>
    </source>
</evidence>
<dbReference type="Gene3D" id="3.30.565.10">
    <property type="entry name" value="Histidine kinase-like ATPase, C-terminal domain"/>
    <property type="match status" value="1"/>
</dbReference>
<organism evidence="15 16">
    <name type="scientific">Neobacillus novalis</name>
    <dbReference type="NCBI Taxonomy" id="220687"/>
    <lineage>
        <taxon>Bacteria</taxon>
        <taxon>Bacillati</taxon>
        <taxon>Bacillota</taxon>
        <taxon>Bacilli</taxon>
        <taxon>Bacillales</taxon>
        <taxon>Bacillaceae</taxon>
        <taxon>Neobacillus</taxon>
    </lineage>
</organism>
<dbReference type="GO" id="GO:0004721">
    <property type="term" value="F:phosphoprotein phosphatase activity"/>
    <property type="evidence" value="ECO:0007669"/>
    <property type="project" value="TreeGrafter"/>
</dbReference>
<keyword evidence="11" id="KW-0902">Two-component regulatory system</keyword>
<keyword evidence="7" id="KW-0547">Nucleotide-binding</keyword>
<dbReference type="EMBL" id="CP126114">
    <property type="protein sequence ID" value="WHY85609.1"/>
    <property type="molecule type" value="Genomic_DNA"/>
</dbReference>
<evidence type="ECO:0000256" key="10">
    <source>
        <dbReference type="ARBA" id="ARBA00022989"/>
    </source>
</evidence>
<dbReference type="Gene3D" id="1.10.287.130">
    <property type="match status" value="1"/>
</dbReference>
<dbReference type="GO" id="GO:0005524">
    <property type="term" value="F:ATP binding"/>
    <property type="evidence" value="ECO:0007669"/>
    <property type="project" value="UniProtKB-KW"/>
</dbReference>
<dbReference type="PROSITE" id="PS50109">
    <property type="entry name" value="HIS_KIN"/>
    <property type="match status" value="1"/>
</dbReference>
<dbReference type="InterPro" id="IPR004358">
    <property type="entry name" value="Sig_transdc_His_kin-like_C"/>
</dbReference>
<evidence type="ECO:0000256" key="12">
    <source>
        <dbReference type="ARBA" id="ARBA00023136"/>
    </source>
</evidence>
<dbReference type="InterPro" id="IPR036890">
    <property type="entry name" value="HATPase_C_sf"/>
</dbReference>
<protein>
    <recommendedName>
        <fullName evidence="3">histidine kinase</fullName>
        <ecNumber evidence="3">2.7.13.3</ecNumber>
    </recommendedName>
</protein>
<evidence type="ECO:0000256" key="11">
    <source>
        <dbReference type="ARBA" id="ARBA00023012"/>
    </source>
</evidence>
<feature type="domain" description="Histidine kinase" evidence="14">
    <location>
        <begin position="121"/>
        <end position="336"/>
    </location>
</feature>
<dbReference type="Pfam" id="PF02518">
    <property type="entry name" value="HATPase_c"/>
    <property type="match status" value="1"/>
</dbReference>
<keyword evidence="4" id="KW-1003">Cell membrane</keyword>
<dbReference type="PANTHER" id="PTHR45453:SF2">
    <property type="entry name" value="HISTIDINE KINASE"/>
    <property type="match status" value="1"/>
</dbReference>
<dbReference type="RefSeq" id="WP_066092328.1">
    <property type="nucleotide sequence ID" value="NZ_CP126114.1"/>
</dbReference>
<evidence type="ECO:0000256" key="4">
    <source>
        <dbReference type="ARBA" id="ARBA00022475"/>
    </source>
</evidence>
<keyword evidence="16" id="KW-1185">Reference proteome</keyword>
<evidence type="ECO:0000256" key="3">
    <source>
        <dbReference type="ARBA" id="ARBA00012438"/>
    </source>
</evidence>
<dbReference type="SUPFAM" id="SSF55874">
    <property type="entry name" value="ATPase domain of HSP90 chaperone/DNA topoisomerase II/histidine kinase"/>
    <property type="match status" value="1"/>
</dbReference>
<dbReference type="InterPro" id="IPR003594">
    <property type="entry name" value="HATPase_dom"/>
</dbReference>
<keyword evidence="9" id="KW-0067">ATP-binding</keyword>
<dbReference type="InterPro" id="IPR050351">
    <property type="entry name" value="BphY/WalK/GraS-like"/>
</dbReference>
<evidence type="ECO:0000256" key="13">
    <source>
        <dbReference type="SAM" id="Phobius"/>
    </source>
</evidence>
<dbReference type="GO" id="GO:0000155">
    <property type="term" value="F:phosphorelay sensor kinase activity"/>
    <property type="evidence" value="ECO:0007669"/>
    <property type="project" value="InterPro"/>
</dbReference>
<keyword evidence="12 13" id="KW-0472">Membrane</keyword>
<dbReference type="EC" id="2.7.13.3" evidence="3"/>
<evidence type="ECO:0000256" key="7">
    <source>
        <dbReference type="ARBA" id="ARBA00022741"/>
    </source>
</evidence>
<dbReference type="PANTHER" id="PTHR45453">
    <property type="entry name" value="PHOSPHATE REGULON SENSOR PROTEIN PHOR"/>
    <property type="match status" value="1"/>
</dbReference>
<keyword evidence="10 13" id="KW-1133">Transmembrane helix</keyword>
<keyword evidence="6 13" id="KW-0812">Transmembrane</keyword>
<dbReference type="GO" id="GO:0005886">
    <property type="term" value="C:plasma membrane"/>
    <property type="evidence" value="ECO:0007669"/>
    <property type="project" value="UniProtKB-SubCell"/>
</dbReference>
<evidence type="ECO:0000313" key="16">
    <source>
        <dbReference type="Proteomes" id="UP001178288"/>
    </source>
</evidence>
<reference evidence="15" key="1">
    <citation type="submission" date="2023-05" db="EMBL/GenBank/DDBJ databases">
        <title>Comparative genomics of Bacillaceae isolates and their secondary metabolite potential.</title>
        <authorList>
            <person name="Song L."/>
            <person name="Nielsen L.J."/>
            <person name="Mohite O."/>
            <person name="Xu X."/>
            <person name="Weber T."/>
            <person name="Kovacs A.T."/>
        </authorList>
    </citation>
    <scope>NUCLEOTIDE SEQUENCE</scope>
    <source>
        <strain evidence="15">XLM17</strain>
    </source>
</reference>
<feature type="transmembrane region" description="Helical" evidence="13">
    <location>
        <begin position="16"/>
        <end position="35"/>
    </location>
</feature>
<gene>
    <name evidence="15" type="ORF">QNH39_23855</name>
</gene>
<comment type="catalytic activity">
    <reaction evidence="1">
        <text>ATP + protein L-histidine = ADP + protein N-phospho-L-histidine.</text>
        <dbReference type="EC" id="2.7.13.3"/>
    </reaction>
</comment>
<evidence type="ECO:0000256" key="5">
    <source>
        <dbReference type="ARBA" id="ARBA00022679"/>
    </source>
</evidence>
<name>A0AA95MKK6_9BACI</name>
<sequence length="336" mass="38942">MNKVLLGNFFKDKKSIILMYLINAAILIIFFNMIHPGNLEILYPISISLFLLAILIVMEWSKYYKFNHHLHQTNHDRLDLQPVTNEQAEVSKLVHTLNKKYVREINELKSTHEENVQFLYQWMHNLKTPISVIELIIQKYSAQQTFPVEVLKNIKAENDSMFASIEQVLNMIRFENIAMDFEPRAVPLVASVKTVINEKKSQFIYNHVYPLVNAGQEYSIITDKKWNQFLLDQLISNAIKYTGKEASNKKLVMTIFQEKEYTCLSIKDEGVGIPAYDLPRVFDPFFTGENGRKFRNSTGIGLYICKKIADRLGHRLEITSEVGKGTEVTIKYLAKL</sequence>
<keyword evidence="8 15" id="KW-0418">Kinase</keyword>
<accession>A0AA95MKK6</accession>
<dbReference type="SUPFAM" id="SSF47384">
    <property type="entry name" value="Homodimeric domain of signal transducing histidine kinase"/>
    <property type="match status" value="1"/>
</dbReference>
<evidence type="ECO:0000259" key="14">
    <source>
        <dbReference type="PROSITE" id="PS50109"/>
    </source>
</evidence>
<feature type="transmembrane region" description="Helical" evidence="13">
    <location>
        <begin position="41"/>
        <end position="60"/>
    </location>
</feature>
<dbReference type="SMART" id="SM00387">
    <property type="entry name" value="HATPase_c"/>
    <property type="match status" value="1"/>
</dbReference>
<dbReference type="AlphaFoldDB" id="A0AA95MKK6"/>
<evidence type="ECO:0000313" key="15">
    <source>
        <dbReference type="EMBL" id="WHY85609.1"/>
    </source>
</evidence>
<dbReference type="KEGG" id="nnv:QNH39_23855"/>
<dbReference type="Proteomes" id="UP001178288">
    <property type="component" value="Chromosome"/>
</dbReference>
<evidence type="ECO:0000256" key="2">
    <source>
        <dbReference type="ARBA" id="ARBA00004651"/>
    </source>
</evidence>
<dbReference type="GO" id="GO:0016036">
    <property type="term" value="P:cellular response to phosphate starvation"/>
    <property type="evidence" value="ECO:0007669"/>
    <property type="project" value="TreeGrafter"/>
</dbReference>